<evidence type="ECO:0000256" key="4">
    <source>
        <dbReference type="ARBA" id="ARBA00023239"/>
    </source>
</evidence>
<dbReference type="GO" id="GO:0006782">
    <property type="term" value="P:protoporphyrinogen IX biosynthetic process"/>
    <property type="evidence" value="ECO:0007669"/>
    <property type="project" value="UniProtKB-UniRule"/>
</dbReference>
<keyword evidence="5 9" id="KW-0627">Porphyrin biosynthesis</keyword>
<dbReference type="PANTHER" id="PTHR38042:SF1">
    <property type="entry name" value="UROPORPHYRINOGEN-III SYNTHASE, CHLOROPLASTIC"/>
    <property type="match status" value="1"/>
</dbReference>
<keyword evidence="4 9" id="KW-0456">Lyase</keyword>
<protein>
    <recommendedName>
        <fullName evidence="7 9">Uroporphyrinogen-III synthase</fullName>
        <ecNumber evidence="3 9">4.2.1.75</ecNumber>
    </recommendedName>
</protein>
<keyword evidence="12" id="KW-1185">Reference proteome</keyword>
<evidence type="ECO:0000313" key="12">
    <source>
        <dbReference type="Proteomes" id="UP000001917"/>
    </source>
</evidence>
<dbReference type="InterPro" id="IPR036108">
    <property type="entry name" value="4pyrrol_syn_uPrphyn_synt_sf"/>
</dbReference>
<comment type="catalytic activity">
    <reaction evidence="8 9">
        <text>hydroxymethylbilane = uroporphyrinogen III + H2O</text>
        <dbReference type="Rhea" id="RHEA:18965"/>
        <dbReference type="ChEBI" id="CHEBI:15377"/>
        <dbReference type="ChEBI" id="CHEBI:57308"/>
        <dbReference type="ChEBI" id="CHEBI:57845"/>
        <dbReference type="EC" id="4.2.1.75"/>
    </reaction>
</comment>
<dbReference type="RefSeq" id="WP_012811139.1">
    <property type="nucleotide sequence ID" value="NC_013205.1"/>
</dbReference>
<dbReference type="PANTHER" id="PTHR38042">
    <property type="entry name" value="UROPORPHYRINOGEN-III SYNTHASE, CHLOROPLASTIC"/>
    <property type="match status" value="1"/>
</dbReference>
<evidence type="ECO:0000259" key="10">
    <source>
        <dbReference type="Pfam" id="PF02602"/>
    </source>
</evidence>
<dbReference type="GO" id="GO:0004852">
    <property type="term" value="F:uroporphyrinogen-III synthase activity"/>
    <property type="evidence" value="ECO:0007669"/>
    <property type="project" value="UniProtKB-UniRule"/>
</dbReference>
<reference evidence="11 12" key="2">
    <citation type="journal article" date="2010" name="Stand. Genomic Sci.">
        <title>Complete genome sequence of Alicyclobacillus acidocaldarius type strain (104-IA).</title>
        <authorList>
            <person name="Mavromatis K."/>
            <person name="Sikorski J."/>
            <person name="Lapidus A."/>
            <person name="Glavina Del Rio T."/>
            <person name="Copeland A."/>
            <person name="Tice H."/>
            <person name="Cheng J.F."/>
            <person name="Lucas S."/>
            <person name="Chen F."/>
            <person name="Nolan M."/>
            <person name="Bruce D."/>
            <person name="Goodwin L."/>
            <person name="Pitluck S."/>
            <person name="Ivanova N."/>
            <person name="Ovchinnikova G."/>
            <person name="Pati A."/>
            <person name="Chen A."/>
            <person name="Palaniappan K."/>
            <person name="Land M."/>
            <person name="Hauser L."/>
            <person name="Chang Y.J."/>
            <person name="Jeffries C.D."/>
            <person name="Chain P."/>
            <person name="Meincke L."/>
            <person name="Sims D."/>
            <person name="Chertkov O."/>
            <person name="Han C."/>
            <person name="Brettin T."/>
            <person name="Detter J.C."/>
            <person name="Wahrenburg C."/>
            <person name="Rohde M."/>
            <person name="Pukall R."/>
            <person name="Goker M."/>
            <person name="Bristow J."/>
            <person name="Eisen J.A."/>
            <person name="Markowitz V."/>
            <person name="Hugenholtz P."/>
            <person name="Klenk H.P."/>
            <person name="Kyrpides N.C."/>
        </authorList>
    </citation>
    <scope>NUCLEOTIDE SEQUENCE [LARGE SCALE GENOMIC DNA]</scope>
    <source>
        <strain evidence="12">ATCC 27009 / DSM 446 / BCRC 14685 / JCM 5260 / KCTC 1825 / NBRC 15652 / NCIMB 11725 / NRRL B-14509 / 104-IA</strain>
    </source>
</reference>
<name>C8WXM8_ALIAD</name>
<dbReference type="UniPathway" id="UPA00251">
    <property type="reaction ID" value="UER00320"/>
</dbReference>
<dbReference type="EC" id="4.2.1.75" evidence="3 9"/>
<comment type="function">
    <text evidence="6 9">Catalyzes cyclization of the linear tetrapyrrole, hydroxymethylbilane, to the macrocyclic uroporphyrinogen III.</text>
</comment>
<evidence type="ECO:0000256" key="3">
    <source>
        <dbReference type="ARBA" id="ARBA00013109"/>
    </source>
</evidence>
<proteinExistence type="inferred from homology"/>
<accession>C8WXM8</accession>
<evidence type="ECO:0000313" key="11">
    <source>
        <dbReference type="EMBL" id="ACV58849.1"/>
    </source>
</evidence>
<reference evidence="12" key="1">
    <citation type="submission" date="2009-09" db="EMBL/GenBank/DDBJ databases">
        <title>The complete chromosome of Alicyclobacillus acidocaldarius subsp. acidocaldarius DSM 446.</title>
        <authorList>
            <consortium name="US DOE Joint Genome Institute (JGI-PGF)"/>
            <person name="Lucas S."/>
            <person name="Copeland A."/>
            <person name="Lapidus A."/>
            <person name="Glavina del Rio T."/>
            <person name="Dalin E."/>
            <person name="Tice H."/>
            <person name="Bruce D."/>
            <person name="Goodwin L."/>
            <person name="Pitluck S."/>
            <person name="Kyrpides N."/>
            <person name="Mavromatis K."/>
            <person name="Ivanova N."/>
            <person name="Ovchinnikova G."/>
            <person name="Chertkov O."/>
            <person name="Sims D."/>
            <person name="Brettin T."/>
            <person name="Detter J.C."/>
            <person name="Han C."/>
            <person name="Larimer F."/>
            <person name="Land M."/>
            <person name="Hauser L."/>
            <person name="Markowitz V."/>
            <person name="Cheng J.-F."/>
            <person name="Hugenholtz P."/>
            <person name="Woyke T."/>
            <person name="Wu D."/>
            <person name="Pukall R."/>
            <person name="Klenk H.-P."/>
            <person name="Eisen J.A."/>
        </authorList>
    </citation>
    <scope>NUCLEOTIDE SEQUENCE [LARGE SCALE GENOMIC DNA]</scope>
    <source>
        <strain evidence="12">ATCC 27009 / DSM 446 / BCRC 14685 / JCM 5260 / KCTC 1825 / NBRC 15652 / NCIMB 11725 / NRRL B-14509 / 104-IA</strain>
    </source>
</reference>
<dbReference type="eggNOG" id="COG1587">
    <property type="taxonomic scope" value="Bacteria"/>
</dbReference>
<dbReference type="Proteomes" id="UP000001917">
    <property type="component" value="Chromosome"/>
</dbReference>
<sequence length="247" mass="26245">MPRPGVIVTQSGDRGAALAAALCDRGFRAEHLPLIETVPLAEAVSQLAEVAAGDDAWVFTSAAAVRALASHAPAVARLQAAPAAFALGSATWRELRAVAPHAVHFPGVRGAQEFAERLVEVCPPSLGFIFPCGRLALEVLPEELRRAGRRVTEWTVYDTVLRTEAADRLAERSGEIVVLFSPSAVSAIAAHPSSGRMFAPGRFTWLPFGGTTARALDHLGIQHLEPPAEPSHEALIHHLETLYPLGA</sequence>
<dbReference type="Gene3D" id="3.40.50.10090">
    <property type="match status" value="2"/>
</dbReference>
<dbReference type="GO" id="GO:0006780">
    <property type="term" value="P:uroporphyrinogen III biosynthetic process"/>
    <property type="evidence" value="ECO:0007669"/>
    <property type="project" value="UniProtKB-UniRule"/>
</dbReference>
<dbReference type="STRING" id="521098.Aaci_1837"/>
<evidence type="ECO:0000256" key="2">
    <source>
        <dbReference type="ARBA" id="ARBA00008133"/>
    </source>
</evidence>
<organism evidence="11 12">
    <name type="scientific">Alicyclobacillus acidocaldarius subsp. acidocaldarius (strain ATCC 27009 / DSM 446 / BCRC 14685 / JCM 5260 / KCTC 1825 / NBRC 15652 / NCIMB 11725 / NRRL B-14509 / 104-IA)</name>
    <name type="common">Bacillus acidocaldarius</name>
    <dbReference type="NCBI Taxonomy" id="521098"/>
    <lineage>
        <taxon>Bacteria</taxon>
        <taxon>Bacillati</taxon>
        <taxon>Bacillota</taxon>
        <taxon>Bacilli</taxon>
        <taxon>Bacillales</taxon>
        <taxon>Alicyclobacillaceae</taxon>
        <taxon>Alicyclobacillus</taxon>
    </lineage>
</organism>
<evidence type="ECO:0000256" key="6">
    <source>
        <dbReference type="ARBA" id="ARBA00037589"/>
    </source>
</evidence>
<dbReference type="CDD" id="cd06578">
    <property type="entry name" value="HemD"/>
    <property type="match status" value="1"/>
</dbReference>
<dbReference type="InterPro" id="IPR003754">
    <property type="entry name" value="4pyrrol_synth_uPrphyn_synth"/>
</dbReference>
<evidence type="ECO:0000256" key="5">
    <source>
        <dbReference type="ARBA" id="ARBA00023244"/>
    </source>
</evidence>
<dbReference type="InterPro" id="IPR039793">
    <property type="entry name" value="UROS/Hem4"/>
</dbReference>
<evidence type="ECO:0000256" key="9">
    <source>
        <dbReference type="RuleBase" id="RU366031"/>
    </source>
</evidence>
<dbReference type="EMBL" id="CP001727">
    <property type="protein sequence ID" value="ACV58849.1"/>
    <property type="molecule type" value="Genomic_DNA"/>
</dbReference>
<dbReference type="HOGENOM" id="CLU_1122752_0_0_9"/>
<comment type="pathway">
    <text evidence="1 9">Porphyrin-containing compound metabolism; protoporphyrin-IX biosynthesis; coproporphyrinogen-III from 5-aminolevulinate: step 3/4.</text>
</comment>
<evidence type="ECO:0000256" key="7">
    <source>
        <dbReference type="ARBA" id="ARBA00040167"/>
    </source>
</evidence>
<dbReference type="SUPFAM" id="SSF69618">
    <property type="entry name" value="HemD-like"/>
    <property type="match status" value="1"/>
</dbReference>
<evidence type="ECO:0000256" key="8">
    <source>
        <dbReference type="ARBA" id="ARBA00048617"/>
    </source>
</evidence>
<comment type="similarity">
    <text evidence="2 9">Belongs to the uroporphyrinogen-III synthase family.</text>
</comment>
<evidence type="ECO:0000256" key="1">
    <source>
        <dbReference type="ARBA" id="ARBA00004772"/>
    </source>
</evidence>
<dbReference type="KEGG" id="aac:Aaci_1837"/>
<dbReference type="AlphaFoldDB" id="C8WXM8"/>
<dbReference type="Pfam" id="PF02602">
    <property type="entry name" value="HEM4"/>
    <property type="match status" value="1"/>
</dbReference>
<gene>
    <name evidence="11" type="ordered locus">Aaci_1837</name>
</gene>
<feature type="domain" description="Tetrapyrrole biosynthesis uroporphyrinogen III synthase" evidence="10">
    <location>
        <begin position="17"/>
        <end position="236"/>
    </location>
</feature>